<reference evidence="3" key="1">
    <citation type="submission" date="2011-02" db="EMBL/GenBank/DDBJ databases">
        <title>Complete sequence of Methanobacterium sp. AL-21.</title>
        <authorList>
            <consortium name="US DOE Joint Genome Institute"/>
            <person name="Lucas S."/>
            <person name="Copeland A."/>
            <person name="Lapidus A."/>
            <person name="Cheng J.-F."/>
            <person name="Goodwin L."/>
            <person name="Pitluck S."/>
            <person name="Chertkov O."/>
            <person name="Detter J.C."/>
            <person name="Han C."/>
            <person name="Tapia R."/>
            <person name="Land M."/>
            <person name="Hauser L."/>
            <person name="Kyrpides N."/>
            <person name="Ivanova N."/>
            <person name="Mikhailova N."/>
            <person name="Pagani I."/>
            <person name="Cadillo-Quiroz H."/>
            <person name="Imachi H."/>
            <person name="Zinder S."/>
            <person name="Liu W."/>
            <person name="Woyke T."/>
        </authorList>
    </citation>
    <scope>NUCLEOTIDE SEQUENCE [LARGE SCALE GENOMIC DNA]</scope>
    <source>
        <strain evidence="3">AL-21</strain>
    </source>
</reference>
<dbReference type="EMBL" id="CP002551">
    <property type="protein sequence ID" value="ADZ09943.1"/>
    <property type="molecule type" value="Genomic_DNA"/>
</dbReference>
<keyword evidence="2" id="KW-0223">Dioxygenase</keyword>
<dbReference type="SUPFAM" id="SSF54593">
    <property type="entry name" value="Glyoxalase/Bleomycin resistance protein/Dihydroxybiphenyl dioxygenase"/>
    <property type="match status" value="1"/>
</dbReference>
<dbReference type="Proteomes" id="UP000007490">
    <property type="component" value="Chromosome"/>
</dbReference>
<dbReference type="InterPro" id="IPR052164">
    <property type="entry name" value="Anthracycline_SecMetBiosynth"/>
</dbReference>
<dbReference type="PROSITE" id="PS51819">
    <property type="entry name" value="VOC"/>
    <property type="match status" value="1"/>
</dbReference>
<dbReference type="AlphaFoldDB" id="F0T9R4"/>
<dbReference type="GO" id="GO:0051213">
    <property type="term" value="F:dioxygenase activity"/>
    <property type="evidence" value="ECO:0007669"/>
    <property type="project" value="UniProtKB-KW"/>
</dbReference>
<protein>
    <submittedName>
        <fullName evidence="2">Glyoxalase/bleomycin resistance protein/dioxygenase</fullName>
    </submittedName>
</protein>
<dbReference type="PANTHER" id="PTHR33993">
    <property type="entry name" value="GLYOXALASE-RELATED"/>
    <property type="match status" value="1"/>
</dbReference>
<proteinExistence type="predicted"/>
<dbReference type="OrthoDB" id="134577at2157"/>
<evidence type="ECO:0000313" key="2">
    <source>
        <dbReference type="EMBL" id="ADZ09943.1"/>
    </source>
</evidence>
<dbReference type="KEGG" id="mel:Metbo_1719"/>
<evidence type="ECO:0000259" key="1">
    <source>
        <dbReference type="PROSITE" id="PS51819"/>
    </source>
</evidence>
<feature type="domain" description="VOC" evidence="1">
    <location>
        <begin position="3"/>
        <end position="116"/>
    </location>
</feature>
<keyword evidence="3" id="KW-1185">Reference proteome</keyword>
<dbReference type="RefSeq" id="WP_013645294.1">
    <property type="nucleotide sequence ID" value="NC_015216.1"/>
</dbReference>
<dbReference type="HOGENOM" id="CLU_127592_3_1_2"/>
<evidence type="ECO:0000313" key="3">
    <source>
        <dbReference type="Proteomes" id="UP000007490"/>
    </source>
</evidence>
<dbReference type="eggNOG" id="arCOG04946">
    <property type="taxonomic scope" value="Archaea"/>
</dbReference>
<accession>F0T9R4</accession>
<dbReference type="InterPro" id="IPR053863">
    <property type="entry name" value="Glyoxy/Ble-like_N"/>
</dbReference>
<dbReference type="InterPro" id="IPR037523">
    <property type="entry name" value="VOC_core"/>
</dbReference>
<name>F0T9R4_METLA</name>
<reference evidence="2 3" key="2">
    <citation type="journal article" date="2014" name="Int. J. Syst. Evol. Microbiol.">
        <title>Methanobacterium paludis sp. nov. and a novel strain of Methanobacterium lacus isolated from northern peatlands.</title>
        <authorList>
            <person name="Cadillo-Quiroz H."/>
            <person name="Brauer S.L."/>
            <person name="Goodson N."/>
            <person name="Yavitt J.B."/>
            <person name="Zinder S.H."/>
        </authorList>
    </citation>
    <scope>NUCLEOTIDE SEQUENCE [LARGE SCALE GENOMIC DNA]</scope>
    <source>
        <strain evidence="2 3">AL-21</strain>
    </source>
</reference>
<dbReference type="InterPro" id="IPR029068">
    <property type="entry name" value="Glyas_Bleomycin-R_OHBP_Dase"/>
</dbReference>
<dbReference type="Gene3D" id="3.10.180.10">
    <property type="entry name" value="2,3-Dihydroxybiphenyl 1,2-Dioxygenase, domain 1"/>
    <property type="match status" value="1"/>
</dbReference>
<dbReference type="Pfam" id="PF22677">
    <property type="entry name" value="Ble-like_N"/>
    <property type="match status" value="1"/>
</dbReference>
<dbReference type="STRING" id="877455.Metbo_1719"/>
<keyword evidence="2" id="KW-0560">Oxidoreductase</keyword>
<gene>
    <name evidence="2" type="ordered locus">Metbo_1719</name>
</gene>
<dbReference type="GeneID" id="10278176"/>
<dbReference type="CDD" id="cd07247">
    <property type="entry name" value="SgaA_N_like"/>
    <property type="match status" value="1"/>
</dbReference>
<sequence length="124" mass="14236">MSRVIWFEIPADDPERAAKFYEDVFGWEIEKWEGPFDYWLIRTGSDEEPGIHGAIMTKDMGEVVRDTIAVDSYDEFSKKIEMQGGEMLTEKIEVPNMGYMGSFKDTEGNIFAIIESNMTETSTK</sequence>
<organism evidence="2 3">
    <name type="scientific">Methanobacterium lacus (strain AL-21)</name>
    <dbReference type="NCBI Taxonomy" id="877455"/>
    <lineage>
        <taxon>Archaea</taxon>
        <taxon>Methanobacteriati</taxon>
        <taxon>Methanobacteriota</taxon>
        <taxon>Methanomada group</taxon>
        <taxon>Methanobacteria</taxon>
        <taxon>Methanobacteriales</taxon>
        <taxon>Methanobacteriaceae</taxon>
        <taxon>Methanobacterium</taxon>
    </lineage>
</organism>
<dbReference type="PANTHER" id="PTHR33993:SF2">
    <property type="entry name" value="VOC DOMAIN-CONTAINING PROTEIN"/>
    <property type="match status" value="1"/>
</dbReference>